<sequence length="76" mass="8564">MTSIYCLKRGYMKSALYGWKIKPNRCHSSIRKKQTKLVGNCLVNCLGIFLLSSLTNLGKGLDILGFHCQTNSLPTW</sequence>
<dbReference type="AlphaFoldDB" id="A0AAE0XC68"/>
<dbReference type="EMBL" id="JAULSO010000002">
    <property type="protein sequence ID" value="KAK3689534.1"/>
    <property type="molecule type" value="Genomic_DNA"/>
</dbReference>
<evidence type="ECO:0000313" key="2">
    <source>
        <dbReference type="EMBL" id="KAK3689534.1"/>
    </source>
</evidence>
<proteinExistence type="predicted"/>
<dbReference type="Proteomes" id="UP001270362">
    <property type="component" value="Unassembled WGS sequence"/>
</dbReference>
<reference evidence="2" key="2">
    <citation type="submission" date="2023-06" db="EMBL/GenBank/DDBJ databases">
        <authorList>
            <consortium name="Lawrence Berkeley National Laboratory"/>
            <person name="Haridas S."/>
            <person name="Hensen N."/>
            <person name="Bonometti L."/>
            <person name="Westerberg I."/>
            <person name="Brannstrom I.O."/>
            <person name="Guillou S."/>
            <person name="Cros-Aarteil S."/>
            <person name="Calhoun S."/>
            <person name="Kuo A."/>
            <person name="Mondo S."/>
            <person name="Pangilinan J."/>
            <person name="Riley R."/>
            <person name="Labutti K."/>
            <person name="Andreopoulos B."/>
            <person name="Lipzen A."/>
            <person name="Chen C."/>
            <person name="Yanf M."/>
            <person name="Daum C."/>
            <person name="Ng V."/>
            <person name="Clum A."/>
            <person name="Steindorff A."/>
            <person name="Ohm R."/>
            <person name="Martin F."/>
            <person name="Silar P."/>
            <person name="Natvig D."/>
            <person name="Lalanne C."/>
            <person name="Gautier V."/>
            <person name="Ament-Velasquez S.L."/>
            <person name="Kruys A."/>
            <person name="Hutchinson M.I."/>
            <person name="Powell A.J."/>
            <person name="Barry K."/>
            <person name="Miller A.N."/>
            <person name="Grigoriev I.V."/>
            <person name="Debuchy R."/>
            <person name="Gladieux P."/>
            <person name="Thoren M.H."/>
            <person name="Johannesson H."/>
        </authorList>
    </citation>
    <scope>NUCLEOTIDE SEQUENCE</scope>
    <source>
        <strain evidence="2">CBS 314.62</strain>
    </source>
</reference>
<keyword evidence="3" id="KW-1185">Reference proteome</keyword>
<evidence type="ECO:0000313" key="3">
    <source>
        <dbReference type="Proteomes" id="UP001270362"/>
    </source>
</evidence>
<name>A0AAE0XC68_9PEZI</name>
<reference evidence="2" key="1">
    <citation type="journal article" date="2023" name="Mol. Phylogenet. Evol.">
        <title>Genome-scale phylogeny and comparative genomics of the fungal order Sordariales.</title>
        <authorList>
            <person name="Hensen N."/>
            <person name="Bonometti L."/>
            <person name="Westerberg I."/>
            <person name="Brannstrom I.O."/>
            <person name="Guillou S."/>
            <person name="Cros-Aarteil S."/>
            <person name="Calhoun S."/>
            <person name="Haridas S."/>
            <person name="Kuo A."/>
            <person name="Mondo S."/>
            <person name="Pangilinan J."/>
            <person name="Riley R."/>
            <person name="LaButti K."/>
            <person name="Andreopoulos B."/>
            <person name="Lipzen A."/>
            <person name="Chen C."/>
            <person name="Yan M."/>
            <person name="Daum C."/>
            <person name="Ng V."/>
            <person name="Clum A."/>
            <person name="Steindorff A."/>
            <person name="Ohm R.A."/>
            <person name="Martin F."/>
            <person name="Silar P."/>
            <person name="Natvig D.O."/>
            <person name="Lalanne C."/>
            <person name="Gautier V."/>
            <person name="Ament-Velasquez S.L."/>
            <person name="Kruys A."/>
            <person name="Hutchinson M.I."/>
            <person name="Powell A.J."/>
            <person name="Barry K."/>
            <person name="Miller A.N."/>
            <person name="Grigoriev I.V."/>
            <person name="Debuchy R."/>
            <person name="Gladieux P."/>
            <person name="Hiltunen Thoren M."/>
            <person name="Johannesson H."/>
        </authorList>
    </citation>
    <scope>NUCLEOTIDE SEQUENCE</scope>
    <source>
        <strain evidence="2">CBS 314.62</strain>
    </source>
</reference>
<accession>A0AAE0XC68</accession>
<keyword evidence="1" id="KW-0812">Transmembrane</keyword>
<keyword evidence="1" id="KW-1133">Transmembrane helix</keyword>
<feature type="transmembrane region" description="Helical" evidence="1">
    <location>
        <begin position="37"/>
        <end position="55"/>
    </location>
</feature>
<protein>
    <submittedName>
        <fullName evidence="2">Uncharacterized protein</fullName>
    </submittedName>
</protein>
<comment type="caution">
    <text evidence="2">The sequence shown here is derived from an EMBL/GenBank/DDBJ whole genome shotgun (WGS) entry which is preliminary data.</text>
</comment>
<organism evidence="2 3">
    <name type="scientific">Podospora appendiculata</name>
    <dbReference type="NCBI Taxonomy" id="314037"/>
    <lineage>
        <taxon>Eukaryota</taxon>
        <taxon>Fungi</taxon>
        <taxon>Dikarya</taxon>
        <taxon>Ascomycota</taxon>
        <taxon>Pezizomycotina</taxon>
        <taxon>Sordariomycetes</taxon>
        <taxon>Sordariomycetidae</taxon>
        <taxon>Sordariales</taxon>
        <taxon>Podosporaceae</taxon>
        <taxon>Podospora</taxon>
    </lineage>
</organism>
<gene>
    <name evidence="2" type="ORF">B0T22DRAFT_490956</name>
</gene>
<evidence type="ECO:0000256" key="1">
    <source>
        <dbReference type="SAM" id="Phobius"/>
    </source>
</evidence>
<keyword evidence="1" id="KW-0472">Membrane</keyword>